<keyword evidence="1" id="KW-1133">Transmembrane helix</keyword>
<keyword evidence="3" id="KW-1185">Reference proteome</keyword>
<evidence type="ECO:0000256" key="1">
    <source>
        <dbReference type="SAM" id="Phobius"/>
    </source>
</evidence>
<keyword evidence="1" id="KW-0472">Membrane</keyword>
<keyword evidence="1" id="KW-0812">Transmembrane</keyword>
<dbReference type="EMBL" id="FTNR01000045">
    <property type="protein sequence ID" value="SIS21972.1"/>
    <property type="molecule type" value="Genomic_DNA"/>
</dbReference>
<dbReference type="AlphaFoldDB" id="A0A1N7HAX0"/>
<evidence type="ECO:0000313" key="3">
    <source>
        <dbReference type="Proteomes" id="UP000185936"/>
    </source>
</evidence>
<sequence>MQSRVKTTIEFFGPQWFGSTMGTGVLGIALSLIATRIDRLSRLKSRESSNRSVKR</sequence>
<reference evidence="3" key="1">
    <citation type="submission" date="2017-01" db="EMBL/GenBank/DDBJ databases">
        <authorList>
            <person name="Varghese N."/>
            <person name="Submissions S."/>
        </authorList>
    </citation>
    <scope>NUCLEOTIDE SEQUENCE [LARGE SCALE GENOMIC DNA]</scope>
    <source>
        <strain evidence="3">type strain: HArc-</strain>
    </source>
</reference>
<feature type="transmembrane region" description="Helical" evidence="1">
    <location>
        <begin position="16"/>
        <end position="37"/>
    </location>
</feature>
<name>A0A1N7HAX0_9EURY</name>
<dbReference type="STRING" id="308853.SAMN05421752_1451"/>
<evidence type="ECO:0000313" key="2">
    <source>
        <dbReference type="EMBL" id="SIS21972.1"/>
    </source>
</evidence>
<accession>A0A1N7HAX0</accession>
<organism evidence="2 3">
    <name type="scientific">Natronorubrum thiooxidans</name>
    <dbReference type="NCBI Taxonomy" id="308853"/>
    <lineage>
        <taxon>Archaea</taxon>
        <taxon>Methanobacteriati</taxon>
        <taxon>Methanobacteriota</taxon>
        <taxon>Stenosarchaea group</taxon>
        <taxon>Halobacteria</taxon>
        <taxon>Halobacteriales</taxon>
        <taxon>Natrialbaceae</taxon>
        <taxon>Natronorubrum</taxon>
    </lineage>
</organism>
<protein>
    <submittedName>
        <fullName evidence="2">Uncharacterized protein</fullName>
    </submittedName>
</protein>
<dbReference type="Proteomes" id="UP000185936">
    <property type="component" value="Unassembled WGS sequence"/>
</dbReference>
<proteinExistence type="predicted"/>
<gene>
    <name evidence="2" type="ORF">SAMN05421752_1451</name>
</gene>